<dbReference type="EMBL" id="BAAANE010000004">
    <property type="protein sequence ID" value="GAA1633570.1"/>
    <property type="molecule type" value="Genomic_DNA"/>
</dbReference>
<accession>A0ABN2F8H7</accession>
<dbReference type="Proteomes" id="UP001501319">
    <property type="component" value="Unassembled WGS sequence"/>
</dbReference>
<evidence type="ECO:0000313" key="4">
    <source>
        <dbReference type="EMBL" id="GAA1633570.1"/>
    </source>
</evidence>
<dbReference type="InterPro" id="IPR049174">
    <property type="entry name" value="Beta-AFase-like"/>
</dbReference>
<evidence type="ECO:0000259" key="3">
    <source>
        <dbReference type="Pfam" id="PF20737"/>
    </source>
</evidence>
<proteinExistence type="predicted"/>
<dbReference type="PANTHER" id="PTHR43465:SF2">
    <property type="entry name" value="DUF1680 DOMAIN PROTEIN (AFU_ORTHOLOGUE AFUA_1G08910)"/>
    <property type="match status" value="1"/>
</dbReference>
<keyword evidence="5" id="KW-1185">Reference proteome</keyword>
<comment type="caution">
    <text evidence="4">The sequence shown here is derived from an EMBL/GenBank/DDBJ whole genome shotgun (WGS) entry which is preliminary data.</text>
</comment>
<keyword evidence="4" id="KW-0378">Hydrolase</keyword>
<feature type="domain" description="Non-reducing end beta-L-arabinofuranosidase-like GH127 middle" evidence="2">
    <location>
        <begin position="471"/>
        <end position="561"/>
    </location>
</feature>
<sequence length="679" mass="73922">MCGSEGLTKPEKVSTFSQENVFRIFRPSDTVRMKSYPSESQESLMSASPEAVTTSRSPAAALTGRWQPVGLGQARITGGFWAPRQLRNGEQAIPSGQGQLESAGNLHNLRLAAGIGEGEAIGPVFADSDVYKWLEAVAWEYARNPSEDLLERQRELTAIVADAQREDGYLDSVVQLRYGDEGRYQQLVWSHEHYCAGHLIQAAIAQVRCTADRGLLEVAIKLADHLVANFGDDKTVDVDGHPVIEMALVELYRETGTQAYLDLARWFVEARGHGIISNHGHEPTYFSDRVPVREAATVEGHAVRAVYLAAGATDVALETGDAELLEALKTQFAHMWATKTYLTGGLGARWEGEAFGDEHELPSDRAYAETCAAIGGIQWAWRMLLATGDAKYADAIERMLYNGFLAGVSLAGTEYFYVNPLQLRGAAHADNNRSPAHGRRGWFDCACCPPNIMRTLASLDGYLASTSADALQLHQYAEGAVAADLPGRGSVGLKVETAYPWDGAVRLTVEQTVDGPWAVELRIPQWAEGATVNGTPTEAGEYARIEREWSVGDVIELQLPMATRVVAADPRVDAVRDCVALERGPLVYAVEQSDQQADVDDLHLLPEASVASSYDPELLDGVTVLTARGRAGTGHQAGAWPFEPGRTDQVGDEVEITAIPYYAWANREVGAMRVWLPRG</sequence>
<evidence type="ECO:0000259" key="1">
    <source>
        <dbReference type="Pfam" id="PF07944"/>
    </source>
</evidence>
<evidence type="ECO:0000313" key="5">
    <source>
        <dbReference type="Proteomes" id="UP001501319"/>
    </source>
</evidence>
<dbReference type="InterPro" id="IPR049049">
    <property type="entry name" value="Beta-AFase-like_GH127_C"/>
</dbReference>
<name>A0ABN2F8H7_9ACTN</name>
<reference evidence="4 5" key="1">
    <citation type="journal article" date="2019" name="Int. J. Syst. Evol. Microbiol.">
        <title>The Global Catalogue of Microorganisms (GCM) 10K type strain sequencing project: providing services to taxonomists for standard genome sequencing and annotation.</title>
        <authorList>
            <consortium name="The Broad Institute Genomics Platform"/>
            <consortium name="The Broad Institute Genome Sequencing Center for Infectious Disease"/>
            <person name="Wu L."/>
            <person name="Ma J."/>
        </authorList>
    </citation>
    <scope>NUCLEOTIDE SEQUENCE [LARGE SCALE GENOMIC DNA]</scope>
    <source>
        <strain evidence="4 5">JCM 14306</strain>
    </source>
</reference>
<feature type="domain" description="Non-reducing end beta-L-arabinofuranosidase-like GH127 catalytic" evidence="1">
    <location>
        <begin position="75"/>
        <end position="460"/>
    </location>
</feature>
<organism evidence="4 5">
    <name type="scientific">Kribbella alba</name>
    <dbReference type="NCBI Taxonomy" id="190197"/>
    <lineage>
        <taxon>Bacteria</taxon>
        <taxon>Bacillati</taxon>
        <taxon>Actinomycetota</taxon>
        <taxon>Actinomycetes</taxon>
        <taxon>Propionibacteriales</taxon>
        <taxon>Kribbellaceae</taxon>
        <taxon>Kribbella</taxon>
    </lineage>
</organism>
<dbReference type="Pfam" id="PF20737">
    <property type="entry name" value="Glyco_hydro127C"/>
    <property type="match status" value="1"/>
</dbReference>
<dbReference type="InterPro" id="IPR012878">
    <property type="entry name" value="Beta-AFase-like_GH127_cat"/>
</dbReference>
<protein>
    <submittedName>
        <fullName evidence="4">Glycoside hydrolase family 127 protein</fullName>
    </submittedName>
</protein>
<dbReference type="GO" id="GO:0016787">
    <property type="term" value="F:hydrolase activity"/>
    <property type="evidence" value="ECO:0007669"/>
    <property type="project" value="UniProtKB-KW"/>
</dbReference>
<dbReference type="InterPro" id="IPR049046">
    <property type="entry name" value="Beta-AFase-like_GH127_middle"/>
</dbReference>
<dbReference type="InterPro" id="IPR008928">
    <property type="entry name" value="6-hairpin_glycosidase_sf"/>
</dbReference>
<feature type="domain" description="Non-reducing end beta-L-arabinofuranosidase-like GH127 C-terminal" evidence="3">
    <location>
        <begin position="564"/>
        <end position="677"/>
    </location>
</feature>
<dbReference type="PANTHER" id="PTHR43465">
    <property type="entry name" value="DUF1680 DOMAIN PROTEIN (AFU_ORTHOLOGUE AFUA_1G08910)"/>
    <property type="match status" value="1"/>
</dbReference>
<dbReference type="Pfam" id="PF07944">
    <property type="entry name" value="Beta-AFase-like_GH127_cat"/>
    <property type="match status" value="1"/>
</dbReference>
<dbReference type="Gene3D" id="1.50.10.20">
    <property type="match status" value="1"/>
</dbReference>
<evidence type="ECO:0000259" key="2">
    <source>
        <dbReference type="Pfam" id="PF20736"/>
    </source>
</evidence>
<gene>
    <name evidence="4" type="ORF">GCM10009744_22620</name>
</gene>
<dbReference type="Pfam" id="PF20736">
    <property type="entry name" value="Glyco_hydro127M"/>
    <property type="match status" value="1"/>
</dbReference>
<dbReference type="SUPFAM" id="SSF48208">
    <property type="entry name" value="Six-hairpin glycosidases"/>
    <property type="match status" value="1"/>
</dbReference>